<dbReference type="Proteomes" id="UP000009881">
    <property type="component" value="Unassembled WGS sequence"/>
</dbReference>
<organism evidence="2 3">
    <name type="scientific">Caenispirillum salinarum AK4</name>
    <dbReference type="NCBI Taxonomy" id="1238182"/>
    <lineage>
        <taxon>Bacteria</taxon>
        <taxon>Pseudomonadati</taxon>
        <taxon>Pseudomonadota</taxon>
        <taxon>Alphaproteobacteria</taxon>
        <taxon>Rhodospirillales</taxon>
        <taxon>Novispirillaceae</taxon>
        <taxon>Caenispirillum</taxon>
    </lineage>
</organism>
<proteinExistence type="inferred from homology"/>
<dbReference type="RefSeq" id="WP_009542052.1">
    <property type="nucleotide sequence ID" value="NZ_ANHY01000019.1"/>
</dbReference>
<sequence>MSDVIAVERDGSLATVMLNKPEKLNAMDLPMWKGLADAFAELDADDTVRCIVLTGAGKAFAAGADIGEFETVRATPEQARDYDDVMRKALKAVRECRQPVIARIEGACVGGGLELAAMADIRICNEAARFGVPINRISVVMAYPEIQGLMRLAGPANVLEILLEGKVIGAPDALRMGLVNRVIADDMMDAEMSETVKRITAGAPRVNAWHKRFVRRLLDPAPVTEDELAECYAFLNTADYAEGMAAFKGKRKPAFKGE</sequence>
<dbReference type="PANTHER" id="PTHR43802:SF1">
    <property type="entry name" value="IP11341P-RELATED"/>
    <property type="match status" value="1"/>
</dbReference>
<dbReference type="InterPro" id="IPR001753">
    <property type="entry name" value="Enoyl-CoA_hydra/iso"/>
</dbReference>
<name>K9GNK9_9PROT</name>
<protein>
    <submittedName>
        <fullName evidence="2">Enoyl-CoA hydratase</fullName>
    </submittedName>
</protein>
<gene>
    <name evidence="2" type="ORF">C882_1396</name>
</gene>
<evidence type="ECO:0000256" key="1">
    <source>
        <dbReference type="ARBA" id="ARBA00005254"/>
    </source>
</evidence>
<dbReference type="Gene3D" id="3.90.226.10">
    <property type="entry name" value="2-enoyl-CoA Hydratase, Chain A, domain 1"/>
    <property type="match status" value="1"/>
</dbReference>
<evidence type="ECO:0000313" key="2">
    <source>
        <dbReference type="EMBL" id="EKV27550.1"/>
    </source>
</evidence>
<comment type="caution">
    <text evidence="2">The sequence shown here is derived from an EMBL/GenBank/DDBJ whole genome shotgun (WGS) entry which is preliminary data.</text>
</comment>
<evidence type="ECO:0000313" key="3">
    <source>
        <dbReference type="Proteomes" id="UP000009881"/>
    </source>
</evidence>
<dbReference type="CDD" id="cd06558">
    <property type="entry name" value="crotonase-like"/>
    <property type="match status" value="1"/>
</dbReference>
<dbReference type="EMBL" id="ANHY01000019">
    <property type="protein sequence ID" value="EKV27550.1"/>
    <property type="molecule type" value="Genomic_DNA"/>
</dbReference>
<dbReference type="Gene3D" id="1.10.12.10">
    <property type="entry name" value="Lyase 2-enoyl-coa Hydratase, Chain A, domain 2"/>
    <property type="match status" value="1"/>
</dbReference>
<accession>K9GNK9</accession>
<dbReference type="Pfam" id="PF00378">
    <property type="entry name" value="ECH_1"/>
    <property type="match status" value="1"/>
</dbReference>
<dbReference type="PANTHER" id="PTHR43802">
    <property type="entry name" value="ENOYL-COA HYDRATASE"/>
    <property type="match status" value="1"/>
</dbReference>
<dbReference type="AlphaFoldDB" id="K9GNK9"/>
<comment type="similarity">
    <text evidence="1">Belongs to the enoyl-CoA hydratase/isomerase family.</text>
</comment>
<dbReference type="InterPro" id="IPR014748">
    <property type="entry name" value="Enoyl-CoA_hydra_C"/>
</dbReference>
<dbReference type="eggNOG" id="COG1024">
    <property type="taxonomic scope" value="Bacteria"/>
</dbReference>
<dbReference type="STRING" id="1238182.C882_1396"/>
<dbReference type="OrthoDB" id="9795613at2"/>
<dbReference type="PATRIC" id="fig|1238182.3.peg.3610"/>
<keyword evidence="3" id="KW-1185">Reference proteome</keyword>
<dbReference type="InterPro" id="IPR029045">
    <property type="entry name" value="ClpP/crotonase-like_dom_sf"/>
</dbReference>
<reference evidence="2 3" key="1">
    <citation type="journal article" date="2013" name="Genome Announc.">
        <title>Draft Genome Sequence of an Alphaproteobacterium, Caenispirillum salinarum AK4(T), Isolated from a Solar Saltern.</title>
        <authorList>
            <person name="Khatri I."/>
            <person name="Singh A."/>
            <person name="Korpole S."/>
            <person name="Pinnaka A.K."/>
            <person name="Subramanian S."/>
        </authorList>
    </citation>
    <scope>NUCLEOTIDE SEQUENCE [LARGE SCALE GENOMIC DNA]</scope>
    <source>
        <strain evidence="2 3">AK4</strain>
    </source>
</reference>
<dbReference type="GO" id="GO:0003824">
    <property type="term" value="F:catalytic activity"/>
    <property type="evidence" value="ECO:0007669"/>
    <property type="project" value="UniProtKB-ARBA"/>
</dbReference>
<dbReference type="SUPFAM" id="SSF52096">
    <property type="entry name" value="ClpP/crotonase"/>
    <property type="match status" value="1"/>
</dbReference>